<reference evidence="5" key="1">
    <citation type="submission" date="2011-05" db="EMBL/GenBank/DDBJ databases">
        <authorList>
            <person name="Richards S.R."/>
            <person name="Qu J."/>
            <person name="Jiang H."/>
            <person name="Jhangiani S.N."/>
            <person name="Agravi P."/>
            <person name="Goodspeed R."/>
            <person name="Gross S."/>
            <person name="Mandapat C."/>
            <person name="Jackson L."/>
            <person name="Mathew T."/>
            <person name="Pu L."/>
            <person name="Thornton R."/>
            <person name="Saada N."/>
            <person name="Wilczek-Boney K.B."/>
            <person name="Lee S."/>
            <person name="Kovar C."/>
            <person name="Wu Y."/>
            <person name="Scherer S.E."/>
            <person name="Worley K.C."/>
            <person name="Muzny D.M."/>
            <person name="Gibbs R."/>
        </authorList>
    </citation>
    <scope>NUCLEOTIDE SEQUENCE</scope>
    <source>
        <strain evidence="5">Brora</strain>
    </source>
</reference>
<dbReference type="PANTHER" id="PTHR45080:SF33">
    <property type="entry name" value="IG-LIKE DOMAIN-CONTAINING PROTEIN"/>
    <property type="match status" value="1"/>
</dbReference>
<protein>
    <recommendedName>
        <fullName evidence="3">Ig-like domain-containing protein</fullName>
    </recommendedName>
</protein>
<keyword evidence="5" id="KW-1185">Reference proteome</keyword>
<dbReference type="GO" id="GO:0043025">
    <property type="term" value="C:neuronal cell body"/>
    <property type="evidence" value="ECO:0007669"/>
    <property type="project" value="TreeGrafter"/>
</dbReference>
<organism evidence="4 5">
    <name type="scientific">Strigamia maritima</name>
    <name type="common">European centipede</name>
    <name type="synonym">Geophilus maritimus</name>
    <dbReference type="NCBI Taxonomy" id="126957"/>
    <lineage>
        <taxon>Eukaryota</taxon>
        <taxon>Metazoa</taxon>
        <taxon>Ecdysozoa</taxon>
        <taxon>Arthropoda</taxon>
        <taxon>Myriapoda</taxon>
        <taxon>Chilopoda</taxon>
        <taxon>Pleurostigmophora</taxon>
        <taxon>Geophilomorpha</taxon>
        <taxon>Linotaeniidae</taxon>
        <taxon>Strigamia</taxon>
    </lineage>
</organism>
<dbReference type="PANTHER" id="PTHR45080">
    <property type="entry name" value="CONTACTIN 5"/>
    <property type="match status" value="1"/>
</dbReference>
<dbReference type="SMART" id="SM00409">
    <property type="entry name" value="IG"/>
    <property type="match status" value="2"/>
</dbReference>
<dbReference type="GO" id="GO:0005886">
    <property type="term" value="C:plasma membrane"/>
    <property type="evidence" value="ECO:0007669"/>
    <property type="project" value="TreeGrafter"/>
</dbReference>
<feature type="domain" description="Ig-like" evidence="3">
    <location>
        <begin position="134"/>
        <end position="225"/>
    </location>
</feature>
<feature type="signal peptide" evidence="2">
    <location>
        <begin position="1"/>
        <end position="19"/>
    </location>
</feature>
<dbReference type="Pfam" id="PF13927">
    <property type="entry name" value="Ig_3"/>
    <property type="match status" value="2"/>
</dbReference>
<dbReference type="InterPro" id="IPR013783">
    <property type="entry name" value="Ig-like_fold"/>
</dbReference>
<dbReference type="PROSITE" id="PS50835">
    <property type="entry name" value="IG_LIKE"/>
    <property type="match status" value="2"/>
</dbReference>
<dbReference type="GO" id="GO:0050808">
    <property type="term" value="P:synapse organization"/>
    <property type="evidence" value="ECO:0007669"/>
    <property type="project" value="TreeGrafter"/>
</dbReference>
<dbReference type="InterPro" id="IPR036179">
    <property type="entry name" value="Ig-like_dom_sf"/>
</dbReference>
<proteinExistence type="predicted"/>
<dbReference type="GO" id="GO:0008046">
    <property type="term" value="F:axon guidance receptor activity"/>
    <property type="evidence" value="ECO:0007669"/>
    <property type="project" value="TreeGrafter"/>
</dbReference>
<dbReference type="GO" id="GO:0007156">
    <property type="term" value="P:homophilic cell adhesion via plasma membrane adhesion molecules"/>
    <property type="evidence" value="ECO:0007669"/>
    <property type="project" value="TreeGrafter"/>
</dbReference>
<dbReference type="eggNOG" id="KOG3510">
    <property type="taxonomic scope" value="Eukaryota"/>
</dbReference>
<sequence length="250" mass="27695">MSLTRIILLLLVVVTISQTHFVNSLLTTTNPASESHTFVEQEPVIFENSTKSVVVSRGLSVQLSCYASGVPQPRIYWHRVNYILLSTGGSIHRGYLLNITNATIADRGIYYCIADNGVGDGARRHVKVEVEFSPTVSVPLTRVAQALNHNVDLECHIEAYPPPSAITWIKDSVLFTNSVYYFSSRTNEHIVSILRVQKIDESRYGNYTCKATNSLGSNVATVELIESEVPVCPTTCTQQSTMETNIEVEI</sequence>
<dbReference type="OMA" id="PSAITWI"/>
<evidence type="ECO:0000256" key="1">
    <source>
        <dbReference type="ARBA" id="ARBA00023319"/>
    </source>
</evidence>
<evidence type="ECO:0000313" key="5">
    <source>
        <dbReference type="Proteomes" id="UP000014500"/>
    </source>
</evidence>
<dbReference type="InterPro" id="IPR050958">
    <property type="entry name" value="Cell_Adh-Cytoskel_Orgn"/>
</dbReference>
<dbReference type="InterPro" id="IPR003598">
    <property type="entry name" value="Ig_sub2"/>
</dbReference>
<dbReference type="SMART" id="SM00408">
    <property type="entry name" value="IGc2"/>
    <property type="match status" value="2"/>
</dbReference>
<accession>T1J413</accession>
<evidence type="ECO:0000313" key="4">
    <source>
        <dbReference type="EnsemblMetazoa" id="SMAR008340-PA"/>
    </source>
</evidence>
<keyword evidence="1" id="KW-0393">Immunoglobulin domain</keyword>
<dbReference type="HOGENOM" id="CLU_1112532_0_0_1"/>
<dbReference type="InterPro" id="IPR007110">
    <property type="entry name" value="Ig-like_dom"/>
</dbReference>
<dbReference type="Gene3D" id="2.60.40.10">
    <property type="entry name" value="Immunoglobulins"/>
    <property type="match status" value="2"/>
</dbReference>
<dbReference type="CDD" id="cd00096">
    <property type="entry name" value="Ig"/>
    <property type="match status" value="1"/>
</dbReference>
<dbReference type="STRING" id="126957.T1J413"/>
<feature type="domain" description="Ig-like" evidence="3">
    <location>
        <begin position="43"/>
        <end position="129"/>
    </location>
</feature>
<dbReference type="Proteomes" id="UP000014500">
    <property type="component" value="Unassembled WGS sequence"/>
</dbReference>
<dbReference type="EnsemblMetazoa" id="SMAR008340-RA">
    <property type="protein sequence ID" value="SMAR008340-PA"/>
    <property type="gene ID" value="SMAR008340"/>
</dbReference>
<dbReference type="PhylomeDB" id="T1J413"/>
<evidence type="ECO:0000256" key="2">
    <source>
        <dbReference type="SAM" id="SignalP"/>
    </source>
</evidence>
<reference evidence="4" key="2">
    <citation type="submission" date="2015-02" db="UniProtKB">
        <authorList>
            <consortium name="EnsemblMetazoa"/>
        </authorList>
    </citation>
    <scope>IDENTIFICATION</scope>
</reference>
<dbReference type="SUPFAM" id="SSF48726">
    <property type="entry name" value="Immunoglobulin"/>
    <property type="match status" value="2"/>
</dbReference>
<name>T1J413_STRMM</name>
<evidence type="ECO:0000259" key="3">
    <source>
        <dbReference type="PROSITE" id="PS50835"/>
    </source>
</evidence>
<dbReference type="AlphaFoldDB" id="T1J413"/>
<dbReference type="EMBL" id="JH431833">
    <property type="status" value="NOT_ANNOTATED_CDS"/>
    <property type="molecule type" value="Genomic_DNA"/>
</dbReference>
<keyword evidence="2" id="KW-0732">Signal</keyword>
<dbReference type="InterPro" id="IPR003599">
    <property type="entry name" value="Ig_sub"/>
</dbReference>
<feature type="chain" id="PRO_5004579921" description="Ig-like domain-containing protein" evidence="2">
    <location>
        <begin position="20"/>
        <end position="250"/>
    </location>
</feature>
<dbReference type="GO" id="GO:0030424">
    <property type="term" value="C:axon"/>
    <property type="evidence" value="ECO:0007669"/>
    <property type="project" value="TreeGrafter"/>
</dbReference>